<dbReference type="OrthoDB" id="8803253at2759"/>
<evidence type="ECO:0000256" key="6">
    <source>
        <dbReference type="ARBA" id="ARBA00023136"/>
    </source>
</evidence>
<dbReference type="InterPro" id="IPR013783">
    <property type="entry name" value="Ig-like_fold"/>
</dbReference>
<feature type="domain" description="Cytokine receptor-like factor 2-like D2" evidence="16">
    <location>
        <begin position="225"/>
        <end position="320"/>
    </location>
</feature>
<feature type="domain" description="Cytokine receptor-like factor 2-like D1" evidence="15">
    <location>
        <begin position="139"/>
        <end position="192"/>
    </location>
</feature>
<dbReference type="AlphaFoldDB" id="A0A3L8SSQ2"/>
<evidence type="ECO:0000256" key="11">
    <source>
        <dbReference type="ARBA" id="ARBA00068087"/>
    </source>
</evidence>
<proteinExistence type="inferred from homology"/>
<comment type="caution">
    <text evidence="17">The sequence shown here is derived from an EMBL/GenBank/DDBJ whole genome shotgun (WGS) entry which is preliminary data.</text>
</comment>
<dbReference type="EMBL" id="QUSF01000007">
    <property type="protein sequence ID" value="RLW07828.1"/>
    <property type="molecule type" value="Genomic_DNA"/>
</dbReference>
<dbReference type="InterPro" id="IPR050676">
    <property type="entry name" value="IL-12"/>
</dbReference>
<keyword evidence="7" id="KW-1015">Disulfide bond</keyword>
<dbReference type="SUPFAM" id="SSF49265">
    <property type="entry name" value="Fibronectin type III"/>
    <property type="match status" value="2"/>
</dbReference>
<keyword evidence="6 14" id="KW-0472">Membrane</keyword>
<dbReference type="InterPro" id="IPR048651">
    <property type="entry name" value="CRLF2-like_D1"/>
</dbReference>
<keyword evidence="9" id="KW-0325">Glycoprotein</keyword>
<evidence type="ECO:0000256" key="9">
    <source>
        <dbReference type="ARBA" id="ARBA00023180"/>
    </source>
</evidence>
<organism evidence="17 18">
    <name type="scientific">Chloebia gouldiae</name>
    <name type="common">Gouldian finch</name>
    <name type="synonym">Erythrura gouldiae</name>
    <dbReference type="NCBI Taxonomy" id="44316"/>
    <lineage>
        <taxon>Eukaryota</taxon>
        <taxon>Metazoa</taxon>
        <taxon>Chordata</taxon>
        <taxon>Craniata</taxon>
        <taxon>Vertebrata</taxon>
        <taxon>Euteleostomi</taxon>
        <taxon>Archelosauria</taxon>
        <taxon>Archosauria</taxon>
        <taxon>Dinosauria</taxon>
        <taxon>Saurischia</taxon>
        <taxon>Theropoda</taxon>
        <taxon>Coelurosauria</taxon>
        <taxon>Aves</taxon>
        <taxon>Neognathae</taxon>
        <taxon>Neoaves</taxon>
        <taxon>Telluraves</taxon>
        <taxon>Australaves</taxon>
        <taxon>Passeriformes</taxon>
        <taxon>Passeroidea</taxon>
        <taxon>Passeridae</taxon>
        <taxon>Chloebia</taxon>
    </lineage>
</organism>
<dbReference type="FunFam" id="2.60.40.10:FF:001547">
    <property type="entry name" value="Cytokine receptor-like factor 2"/>
    <property type="match status" value="1"/>
</dbReference>
<feature type="non-terminal residue" evidence="17">
    <location>
        <position position="1"/>
    </location>
</feature>
<evidence type="ECO:0000313" key="18">
    <source>
        <dbReference type="Proteomes" id="UP000276834"/>
    </source>
</evidence>
<comment type="similarity">
    <text evidence="2">Belongs to the type I cytokine receptor family. Type 5 subfamily.</text>
</comment>
<protein>
    <recommendedName>
        <fullName evidence="11">Cytokine receptor-like factor 2</fullName>
    </recommendedName>
    <alternativeName>
        <fullName evidence="12">Thymic stromal lymphopoietin protein receptor</fullName>
    </alternativeName>
</protein>
<feature type="non-terminal residue" evidence="17">
    <location>
        <position position="475"/>
    </location>
</feature>
<name>A0A3L8SSQ2_CHLGU</name>
<comment type="function">
    <text evidence="10">Receptor for thymic stromal lymphopoietin (TSLP). Forms a functional complex with TSLP and IL7R which is capable of stimulating cell proliferation through activation of STAT3 and STAT5. Also activates JAK2. Implicated in the development of the hematopoietic system.</text>
</comment>
<dbReference type="InterPro" id="IPR036116">
    <property type="entry name" value="FN3_sf"/>
</dbReference>
<dbReference type="Pfam" id="PF21605">
    <property type="entry name" value="CRLF2-like_D2"/>
    <property type="match status" value="1"/>
</dbReference>
<evidence type="ECO:0000256" key="8">
    <source>
        <dbReference type="ARBA" id="ARBA00023170"/>
    </source>
</evidence>
<evidence type="ECO:0000256" key="12">
    <source>
        <dbReference type="ARBA" id="ARBA00077227"/>
    </source>
</evidence>
<dbReference type="PANTHER" id="PTHR48485:SF4">
    <property type="entry name" value="INTERLEUKIN-12 SUBUNIT BETA"/>
    <property type="match status" value="1"/>
</dbReference>
<feature type="compositionally biased region" description="Acidic residues" evidence="13">
    <location>
        <begin position="410"/>
        <end position="420"/>
    </location>
</feature>
<feature type="region of interest" description="Disordered" evidence="13">
    <location>
        <begin position="410"/>
        <end position="429"/>
    </location>
</feature>
<sequence length="475" mass="53900">SFVLKVPLSSHETLKLDQRITKQENFQAEESPSNPKKEFVEDFIPILTLKNVCSHGCVLPRERLSLKPECGAGAVAPAELLPTPHWLWAQGPLDRVFCVIPTMRLIFQAYSMIFMLGNLVASQSQSSGGKNAINITIINFNNEKMQITWAARKLFPNENVSFFYTFGEGKKKVLKPCTTYLLDQDYNSGCLFKTEGPTLAISIRNSNGSEELFNKNLKADFYIKPSPPENVTFFWEEDTVTVSCNKPERNAWCLTLELQYKSKFDKEWQSRTSKCCSIGEQGFDPRKCYSFRVRLRRRVPSCNVVEYSSDWAAETFWMNGMLLDLCDDDITPQSKTVIVLSCLLAVLLMMLILLILLCKWQRVQMSILPAIPDPKYPFADLFNYHNGNLQEWLDKNDHVVLQTKLEYEEPESITEAESQQEDGKNSDKQGPLEKIFTFPGAAENNDGKAAEIACLIPSSNTTAPFAGFHILMNDD</sequence>
<dbReference type="PANTHER" id="PTHR48485">
    <property type="entry name" value="INTERLEUKIN-12 SUBUNIT BETA-RELATED"/>
    <property type="match status" value="1"/>
</dbReference>
<keyword evidence="3 14" id="KW-0812">Transmembrane</keyword>
<gene>
    <name evidence="17" type="ORF">DV515_00003827</name>
</gene>
<reference evidence="17 18" key="1">
    <citation type="journal article" date="2018" name="Proc. R. Soc. B">
        <title>A non-coding region near Follistatin controls head colour polymorphism in the Gouldian finch.</title>
        <authorList>
            <person name="Toomey M.B."/>
            <person name="Marques C.I."/>
            <person name="Andrade P."/>
            <person name="Araujo P.M."/>
            <person name="Sabatino S."/>
            <person name="Gazda M.A."/>
            <person name="Afonso S."/>
            <person name="Lopes R.J."/>
            <person name="Corbo J.C."/>
            <person name="Carneiro M."/>
        </authorList>
    </citation>
    <scope>NUCLEOTIDE SEQUENCE [LARGE SCALE GENOMIC DNA]</scope>
    <source>
        <strain evidence="17">Red01</strain>
        <tissue evidence="17">Muscle</tissue>
    </source>
</reference>
<comment type="subcellular location">
    <subcellularLocation>
        <location evidence="1">Membrane</location>
        <topology evidence="1">Single-pass type I membrane protein</topology>
    </subcellularLocation>
</comment>
<evidence type="ECO:0000256" key="14">
    <source>
        <dbReference type="SAM" id="Phobius"/>
    </source>
</evidence>
<evidence type="ECO:0000256" key="3">
    <source>
        <dbReference type="ARBA" id="ARBA00022692"/>
    </source>
</evidence>
<keyword evidence="18" id="KW-1185">Reference proteome</keyword>
<accession>A0A3L8SSQ2</accession>
<dbReference type="GO" id="GO:0016020">
    <property type="term" value="C:membrane"/>
    <property type="evidence" value="ECO:0007669"/>
    <property type="project" value="UniProtKB-SubCell"/>
</dbReference>
<dbReference type="Pfam" id="PF21604">
    <property type="entry name" value="CRLF2_D1"/>
    <property type="match status" value="1"/>
</dbReference>
<evidence type="ECO:0000256" key="13">
    <source>
        <dbReference type="SAM" id="MobiDB-lite"/>
    </source>
</evidence>
<evidence type="ECO:0000256" key="5">
    <source>
        <dbReference type="ARBA" id="ARBA00022989"/>
    </source>
</evidence>
<keyword evidence="8" id="KW-0675">Receptor</keyword>
<evidence type="ECO:0000256" key="1">
    <source>
        <dbReference type="ARBA" id="ARBA00004479"/>
    </source>
</evidence>
<dbReference type="Proteomes" id="UP000276834">
    <property type="component" value="Unassembled WGS sequence"/>
</dbReference>
<dbReference type="Gene3D" id="2.60.40.10">
    <property type="entry name" value="Immunoglobulins"/>
    <property type="match status" value="2"/>
</dbReference>
<evidence type="ECO:0000259" key="15">
    <source>
        <dbReference type="Pfam" id="PF21604"/>
    </source>
</evidence>
<evidence type="ECO:0000259" key="16">
    <source>
        <dbReference type="Pfam" id="PF21605"/>
    </source>
</evidence>
<dbReference type="InterPro" id="IPR048648">
    <property type="entry name" value="CRLF2-like_D2"/>
</dbReference>
<evidence type="ECO:0000256" key="2">
    <source>
        <dbReference type="ARBA" id="ARBA00008159"/>
    </source>
</evidence>
<evidence type="ECO:0000256" key="4">
    <source>
        <dbReference type="ARBA" id="ARBA00022729"/>
    </source>
</evidence>
<keyword evidence="4" id="KW-0732">Signal</keyword>
<feature type="transmembrane region" description="Helical" evidence="14">
    <location>
        <begin position="337"/>
        <end position="358"/>
    </location>
</feature>
<evidence type="ECO:0000256" key="10">
    <source>
        <dbReference type="ARBA" id="ARBA00058201"/>
    </source>
</evidence>
<evidence type="ECO:0000256" key="7">
    <source>
        <dbReference type="ARBA" id="ARBA00023157"/>
    </source>
</evidence>
<evidence type="ECO:0000313" key="17">
    <source>
        <dbReference type="EMBL" id="RLW07828.1"/>
    </source>
</evidence>
<keyword evidence="5 14" id="KW-1133">Transmembrane helix</keyword>